<dbReference type="RefSeq" id="WP_096062076.1">
    <property type="nucleotide sequence ID" value="NZ_JABBFV010000046.1"/>
</dbReference>
<dbReference type="Pfam" id="PF01850">
    <property type="entry name" value="PIN"/>
    <property type="match status" value="1"/>
</dbReference>
<name>A0A7X9X0D1_9SPHN</name>
<proteinExistence type="predicted"/>
<accession>A0A7X9X0D1</accession>
<dbReference type="AlphaFoldDB" id="A0A7X9X0D1"/>
<comment type="caution">
    <text evidence="2">The sequence shown here is derived from an EMBL/GenBank/DDBJ whole genome shotgun (WGS) entry which is preliminary data.</text>
</comment>
<keyword evidence="3" id="KW-1185">Reference proteome</keyword>
<dbReference type="Gene3D" id="3.40.50.1010">
    <property type="entry name" value="5'-nuclease"/>
    <property type="match status" value="1"/>
</dbReference>
<organism evidence="2 3">
    <name type="scientific">Sphingobium psychrophilum</name>
    <dbReference type="NCBI Taxonomy" id="2728834"/>
    <lineage>
        <taxon>Bacteria</taxon>
        <taxon>Pseudomonadati</taxon>
        <taxon>Pseudomonadota</taxon>
        <taxon>Alphaproteobacteria</taxon>
        <taxon>Sphingomonadales</taxon>
        <taxon>Sphingomonadaceae</taxon>
        <taxon>Sphingobium</taxon>
    </lineage>
</organism>
<dbReference type="SUPFAM" id="SSF88723">
    <property type="entry name" value="PIN domain-like"/>
    <property type="match status" value="1"/>
</dbReference>
<dbReference type="Proteomes" id="UP000519023">
    <property type="component" value="Unassembled WGS sequence"/>
</dbReference>
<dbReference type="PANTHER" id="PTHR39664:SF2">
    <property type="entry name" value="NUCLEIC ACID-BINDING PROTEIN, CONTAINING PIN DOMAIN-RELATED"/>
    <property type="match status" value="1"/>
</dbReference>
<evidence type="ECO:0000313" key="2">
    <source>
        <dbReference type="EMBL" id="NML13260.1"/>
    </source>
</evidence>
<evidence type="ECO:0000313" key="3">
    <source>
        <dbReference type="Proteomes" id="UP000519023"/>
    </source>
</evidence>
<dbReference type="CDD" id="cd18683">
    <property type="entry name" value="PIN_VapC-like"/>
    <property type="match status" value="1"/>
</dbReference>
<dbReference type="PANTHER" id="PTHR39664">
    <property type="match status" value="1"/>
</dbReference>
<dbReference type="EMBL" id="JABBFV010000046">
    <property type="protein sequence ID" value="NML13260.1"/>
    <property type="molecule type" value="Genomic_DNA"/>
</dbReference>
<dbReference type="InterPro" id="IPR029060">
    <property type="entry name" value="PIN-like_dom_sf"/>
</dbReference>
<reference evidence="2 3" key="1">
    <citation type="submission" date="2020-04" db="EMBL/GenBank/DDBJ databases">
        <title>Sphingobium sp. AR-3-1 isolated from Arctic soil.</title>
        <authorList>
            <person name="Dahal R.H."/>
            <person name="Chaudhary D.K."/>
        </authorList>
    </citation>
    <scope>NUCLEOTIDE SEQUENCE [LARGE SCALE GENOMIC DNA]</scope>
    <source>
        <strain evidence="2 3">AR-3-1</strain>
    </source>
</reference>
<sequence>MKIIADTNILVRAITDDHPVQSPLAQAQLNQAEIVAITLPTLCELAWVLSRSYKISRIDLAAMLRRLCAADNVKLEQASADVGLAFLDAGGDFADGVIVHEGNWLGGQMFVSFDADAVRIAKAQGQATHIPA</sequence>
<dbReference type="InterPro" id="IPR002716">
    <property type="entry name" value="PIN_dom"/>
</dbReference>
<evidence type="ECO:0000259" key="1">
    <source>
        <dbReference type="Pfam" id="PF01850"/>
    </source>
</evidence>
<feature type="domain" description="PIN" evidence="1">
    <location>
        <begin position="3"/>
        <end position="118"/>
    </location>
</feature>
<gene>
    <name evidence="2" type="ORF">HHL08_24610</name>
</gene>
<protein>
    <submittedName>
        <fullName evidence="2">Type II toxin-antitoxin system VapC family toxin</fullName>
    </submittedName>
</protein>